<organism evidence="17 18">
    <name type="scientific">Penicillium decumbens</name>
    <dbReference type="NCBI Taxonomy" id="69771"/>
    <lineage>
        <taxon>Eukaryota</taxon>
        <taxon>Fungi</taxon>
        <taxon>Dikarya</taxon>
        <taxon>Ascomycota</taxon>
        <taxon>Pezizomycotina</taxon>
        <taxon>Eurotiomycetes</taxon>
        <taxon>Eurotiomycetidae</taxon>
        <taxon>Eurotiales</taxon>
        <taxon>Aspergillaceae</taxon>
        <taxon>Penicillium</taxon>
    </lineage>
</organism>
<reference evidence="18" key="1">
    <citation type="journal article" date="2017" name="Nat. Microbiol.">
        <title>Global analysis of biosynthetic gene clusters reveals vast potential of secondary metabolite production in Penicillium species.</title>
        <authorList>
            <person name="Nielsen J.C."/>
            <person name="Grijseels S."/>
            <person name="Prigent S."/>
            <person name="Ji B."/>
            <person name="Dainat J."/>
            <person name="Nielsen K.F."/>
            <person name="Frisvad J.C."/>
            <person name="Workman M."/>
            <person name="Nielsen J."/>
        </authorList>
    </citation>
    <scope>NUCLEOTIDE SEQUENCE [LARGE SCALE GENOMIC DNA]</scope>
    <source>
        <strain evidence="18">IBT 11843</strain>
    </source>
</reference>
<feature type="zinc finger region" description="C3H1-type" evidence="14">
    <location>
        <begin position="649"/>
        <end position="672"/>
    </location>
</feature>
<dbReference type="GO" id="GO:0003677">
    <property type="term" value="F:DNA binding"/>
    <property type="evidence" value="ECO:0007669"/>
    <property type="project" value="UniProtKB-KW"/>
</dbReference>
<feature type="domain" description="C3H1-type" evidence="16">
    <location>
        <begin position="649"/>
        <end position="672"/>
    </location>
</feature>
<evidence type="ECO:0000256" key="14">
    <source>
        <dbReference type="PROSITE-ProRule" id="PRU00723"/>
    </source>
</evidence>
<feature type="region of interest" description="Disordered" evidence="15">
    <location>
        <begin position="756"/>
        <end position="815"/>
    </location>
</feature>
<keyword evidence="8" id="KW-0805">Transcription regulation</keyword>
<dbReference type="Proteomes" id="UP000191522">
    <property type="component" value="Unassembled WGS sequence"/>
</dbReference>
<comment type="caution">
    <text evidence="17">The sequence shown here is derived from an EMBL/GenBank/DDBJ whole genome shotgun (WGS) entry which is preliminary data.</text>
</comment>
<feature type="region of interest" description="Disordered" evidence="15">
    <location>
        <begin position="401"/>
        <end position="488"/>
    </location>
</feature>
<dbReference type="FunFam" id="1.10.10.10:FF:000035">
    <property type="entry name" value="General transcription factor IIF subunit 2"/>
    <property type="match status" value="1"/>
</dbReference>
<dbReference type="AlphaFoldDB" id="A0A1V6PAD5"/>
<feature type="domain" description="C3H1-type" evidence="16">
    <location>
        <begin position="700"/>
        <end position="728"/>
    </location>
</feature>
<gene>
    <name evidence="17" type="ORF">PENDEC_c013G05774</name>
</gene>
<proteinExistence type="inferred from homology"/>
<dbReference type="InterPro" id="IPR040450">
    <property type="entry name" value="TFIIF_beta_HTH"/>
</dbReference>
<keyword evidence="11" id="KW-0539">Nucleus</keyword>
<evidence type="ECO:0000256" key="13">
    <source>
        <dbReference type="ARBA" id="ARBA00081863"/>
    </source>
</evidence>
<keyword evidence="9" id="KW-0238">DNA-binding</keyword>
<evidence type="ECO:0000256" key="5">
    <source>
        <dbReference type="ARBA" id="ARBA00022737"/>
    </source>
</evidence>
<keyword evidence="18" id="KW-1185">Reference proteome</keyword>
<dbReference type="GO" id="GO:0005634">
    <property type="term" value="C:nucleus"/>
    <property type="evidence" value="ECO:0007669"/>
    <property type="project" value="UniProtKB-SubCell"/>
</dbReference>
<dbReference type="EMBL" id="MDYL01000013">
    <property type="protein sequence ID" value="OQD73968.1"/>
    <property type="molecule type" value="Genomic_DNA"/>
</dbReference>
<feature type="compositionally biased region" description="Basic residues" evidence="15">
    <location>
        <begin position="436"/>
        <end position="449"/>
    </location>
</feature>
<feature type="region of interest" description="Disordered" evidence="15">
    <location>
        <begin position="1"/>
        <end position="25"/>
    </location>
</feature>
<dbReference type="InterPro" id="IPR036855">
    <property type="entry name" value="Znf_CCCH_sf"/>
</dbReference>
<dbReference type="SUPFAM" id="SSF46785">
    <property type="entry name" value="Winged helix' DNA-binding domain"/>
    <property type="match status" value="1"/>
</dbReference>
<feature type="zinc finger region" description="C3H1-type" evidence="14">
    <location>
        <begin position="700"/>
        <end position="728"/>
    </location>
</feature>
<evidence type="ECO:0000256" key="6">
    <source>
        <dbReference type="ARBA" id="ARBA00022771"/>
    </source>
</evidence>
<name>A0A1V6PAD5_PENDC</name>
<evidence type="ECO:0000256" key="3">
    <source>
        <dbReference type="ARBA" id="ARBA00021453"/>
    </source>
</evidence>
<dbReference type="Pfam" id="PF02270">
    <property type="entry name" value="TFIIF_beta"/>
    <property type="match status" value="1"/>
</dbReference>
<comment type="subcellular location">
    <subcellularLocation>
        <location evidence="1">Nucleus</location>
    </subcellularLocation>
</comment>
<keyword evidence="7 14" id="KW-0862">Zinc</keyword>
<dbReference type="Gene3D" id="4.10.1000.10">
    <property type="entry name" value="Zinc finger, CCCH-type"/>
    <property type="match status" value="2"/>
</dbReference>
<dbReference type="Pfam" id="PF00642">
    <property type="entry name" value="zf-CCCH"/>
    <property type="match status" value="1"/>
</dbReference>
<dbReference type="Pfam" id="PF17683">
    <property type="entry name" value="TFIIF_beta_N"/>
    <property type="match status" value="1"/>
</dbReference>
<keyword evidence="10" id="KW-0804">Transcription</keyword>
<keyword evidence="4 14" id="KW-0479">Metal-binding</keyword>
<feature type="zinc finger region" description="C3H1-type" evidence="14">
    <location>
        <begin position="673"/>
        <end position="699"/>
    </location>
</feature>
<feature type="zinc finger region" description="C3H1-type" evidence="14">
    <location>
        <begin position="617"/>
        <end position="645"/>
    </location>
</feature>
<evidence type="ECO:0000256" key="9">
    <source>
        <dbReference type="ARBA" id="ARBA00023125"/>
    </source>
</evidence>
<accession>A0A1V6PAD5</accession>
<dbReference type="InterPro" id="IPR011039">
    <property type="entry name" value="TFIIF_interaction"/>
</dbReference>
<feature type="domain" description="C3H1-type" evidence="16">
    <location>
        <begin position="617"/>
        <end position="645"/>
    </location>
</feature>
<evidence type="ECO:0000256" key="7">
    <source>
        <dbReference type="ARBA" id="ARBA00022833"/>
    </source>
</evidence>
<evidence type="ECO:0000256" key="11">
    <source>
        <dbReference type="ARBA" id="ARBA00023242"/>
    </source>
</evidence>
<feature type="compositionally biased region" description="Polar residues" evidence="15">
    <location>
        <begin position="451"/>
        <end position="468"/>
    </location>
</feature>
<dbReference type="CDD" id="cd07980">
    <property type="entry name" value="TFIIF_beta"/>
    <property type="match status" value="1"/>
</dbReference>
<evidence type="ECO:0000259" key="16">
    <source>
        <dbReference type="PROSITE" id="PS50103"/>
    </source>
</evidence>
<keyword evidence="6 14" id="KW-0863">Zinc-finger</keyword>
<feature type="domain" description="C3H1-type" evidence="16">
    <location>
        <begin position="673"/>
        <end position="699"/>
    </location>
</feature>
<dbReference type="PROSITE" id="PS50103">
    <property type="entry name" value="ZF_C3H1"/>
    <property type="match status" value="4"/>
</dbReference>
<evidence type="ECO:0000256" key="8">
    <source>
        <dbReference type="ARBA" id="ARBA00023015"/>
    </source>
</evidence>
<dbReference type="GO" id="GO:0006367">
    <property type="term" value="P:transcription initiation at RNA polymerase II promoter"/>
    <property type="evidence" value="ECO:0007669"/>
    <property type="project" value="InterPro"/>
</dbReference>
<evidence type="ECO:0000256" key="4">
    <source>
        <dbReference type="ARBA" id="ARBA00022723"/>
    </source>
</evidence>
<evidence type="ECO:0000256" key="1">
    <source>
        <dbReference type="ARBA" id="ARBA00004123"/>
    </source>
</evidence>
<evidence type="ECO:0000256" key="2">
    <source>
        <dbReference type="ARBA" id="ARBA00009543"/>
    </source>
</evidence>
<dbReference type="PANTHER" id="PTHR46156">
    <property type="entry name" value="CCCH ZINGC FINGER"/>
    <property type="match status" value="1"/>
</dbReference>
<dbReference type="Gene3D" id="1.10.10.10">
    <property type="entry name" value="Winged helix-like DNA-binding domain superfamily/Winged helix DNA-binding domain"/>
    <property type="match status" value="1"/>
</dbReference>
<dbReference type="SUPFAM" id="SSF90229">
    <property type="entry name" value="CCCH zinc finger"/>
    <property type="match status" value="3"/>
</dbReference>
<dbReference type="SMART" id="SM00356">
    <property type="entry name" value="ZnF_C3H1"/>
    <property type="match status" value="4"/>
</dbReference>
<dbReference type="OrthoDB" id="410307at2759"/>
<protein>
    <recommendedName>
        <fullName evidence="3">Transcription initiation factor IIF subunit beta</fullName>
    </recommendedName>
    <alternativeName>
        <fullName evidence="13">TFIIF medium subunit</fullName>
    </alternativeName>
    <alternativeName>
        <fullName evidence="12">TFIIF-beta</fullName>
    </alternativeName>
</protein>
<dbReference type="PANTHER" id="PTHR46156:SF1">
    <property type="entry name" value="ZINC FINGER CCCH DOMAIN-CONTAINING PROTEIN 3"/>
    <property type="match status" value="1"/>
</dbReference>
<evidence type="ECO:0000313" key="17">
    <source>
        <dbReference type="EMBL" id="OQD73968.1"/>
    </source>
</evidence>
<dbReference type="STRING" id="69771.A0A1V6PAD5"/>
<evidence type="ECO:0000256" key="15">
    <source>
        <dbReference type="SAM" id="MobiDB-lite"/>
    </source>
</evidence>
<sequence length="815" mass="91654">MAQVKPDPDAMYIKEDPDSKDRTLADLDDDDLYEDAGDLDFSMAAQNVWMSRLPRQLWEHWSQLDDDEEIEIGTIRIEGDANDLKRVSLRLHERPDNQDIPKDYTLQQQTINTLNASHMTQNTFVFTEKDIPGAENRMATFGENRSALYEAMKREARRREQGKKWEPYVRKTVPKHTALIGQVSEEFNCLPVENEEFRRISEKRALDALKPKKETVFIDKIPGKFLQNRHALPVEKNTFVQTTRPSKAKAQENKSTRMPQNELLDRIFDCFRQFKYWPFKTLKAKLQQPEAYLKETLEMVAHLVKSGDFAMTWELKPEAQQSNYAMMAAYGDAKAELPPGFDDASEDDPTASGLDDVQFENQAPMTENEDLLAKIGQLAGNALDLSSVSAVFSQSAGQINRHKTQGNQPYQTPSHHSHYVSRHAPSHQGWAPYTRGRGRRPAAPHRHRTLVLNNGGSDANLSGTSSPGPASDNDGETRPTPPPTGWVAKRDRHMQLINSAVYDRETQARTRAMEETRKLKAQERTQREQAKVLRYAQGSTVSTPAKPSADHQILVNDVPFKIMNGGSKLVRVSNDPNKANTTPKRVTVAGVAFVRSKNGNLHRLGAITSKKQPTAVKKRDELCKRFTTTGTCYKGPSCLYIHDPSKVAICKGFLQTGQCSAGESCDLSHEPSPHRSPTCMHFLRGRCSNPECRYAHIRTTPGAPVCCAFATLGYCEKGETCEERHVHECPDYANSGVCHKKRCKLPHVDRAGQIRKAAAAAKTEREDESDLSSEEEEYDAIDSDDVDSDEFDDEPELIGGVDSGEMSQQHDFIHF</sequence>
<feature type="compositionally biased region" description="Basic residues" evidence="15">
    <location>
        <begin position="415"/>
        <end position="425"/>
    </location>
</feature>
<feature type="compositionally biased region" description="Polar residues" evidence="15">
    <location>
        <begin position="405"/>
        <end position="414"/>
    </location>
</feature>
<dbReference type="GO" id="GO:0008270">
    <property type="term" value="F:zinc ion binding"/>
    <property type="evidence" value="ECO:0007669"/>
    <property type="project" value="UniProtKB-KW"/>
</dbReference>
<evidence type="ECO:0000313" key="18">
    <source>
        <dbReference type="Proteomes" id="UP000191522"/>
    </source>
</evidence>
<dbReference type="Gene3D" id="6.10.250.3220">
    <property type="match status" value="1"/>
</dbReference>
<dbReference type="InterPro" id="IPR000571">
    <property type="entry name" value="Znf_CCCH"/>
</dbReference>
<evidence type="ECO:0000256" key="12">
    <source>
        <dbReference type="ARBA" id="ARBA00081473"/>
    </source>
</evidence>
<feature type="compositionally biased region" description="Polar residues" evidence="15">
    <location>
        <begin position="805"/>
        <end position="815"/>
    </location>
</feature>
<dbReference type="FunFam" id="4.10.1000.10:FF:000035">
    <property type="entry name" value="CCCH zinc finger protein, variant"/>
    <property type="match status" value="1"/>
</dbReference>
<dbReference type="SUPFAM" id="SSF50916">
    <property type="entry name" value="Rap30/74 interaction domains"/>
    <property type="match status" value="1"/>
</dbReference>
<dbReference type="InterPro" id="IPR036388">
    <property type="entry name" value="WH-like_DNA-bd_sf"/>
</dbReference>
<comment type="similarity">
    <text evidence="2">Belongs to the TFIIF beta subunit family.</text>
</comment>
<keyword evidence="5" id="KW-0677">Repeat</keyword>
<feature type="compositionally biased region" description="Acidic residues" evidence="15">
    <location>
        <begin position="766"/>
        <end position="796"/>
    </location>
</feature>
<dbReference type="InterPro" id="IPR036390">
    <property type="entry name" value="WH_DNA-bd_sf"/>
</dbReference>
<dbReference type="InterPro" id="IPR040504">
    <property type="entry name" value="TFIIF_beta_N"/>
</dbReference>
<dbReference type="FunFam" id="4.10.1000.10:FF:000022">
    <property type="entry name" value="Zinc finger CCCH domain-containing protein 7"/>
    <property type="match status" value="1"/>
</dbReference>
<evidence type="ECO:0000256" key="10">
    <source>
        <dbReference type="ARBA" id="ARBA00023163"/>
    </source>
</evidence>